<protein>
    <submittedName>
        <fullName evidence="1">Uncharacterized protein</fullName>
    </submittedName>
</protein>
<organism evidence="1">
    <name type="scientific">marine sediment metagenome</name>
    <dbReference type="NCBI Taxonomy" id="412755"/>
    <lineage>
        <taxon>unclassified sequences</taxon>
        <taxon>metagenomes</taxon>
        <taxon>ecological metagenomes</taxon>
    </lineage>
</organism>
<reference evidence="1" key="1">
    <citation type="journal article" date="2014" name="Front. Microbiol.">
        <title>High frequency of phylogenetically diverse reductive dehalogenase-homologous genes in deep subseafloor sedimentary metagenomes.</title>
        <authorList>
            <person name="Kawai M."/>
            <person name="Futagami T."/>
            <person name="Toyoda A."/>
            <person name="Takaki Y."/>
            <person name="Nishi S."/>
            <person name="Hori S."/>
            <person name="Arai W."/>
            <person name="Tsubouchi T."/>
            <person name="Morono Y."/>
            <person name="Uchiyama I."/>
            <person name="Ito T."/>
            <person name="Fujiyama A."/>
            <person name="Inagaki F."/>
            <person name="Takami H."/>
        </authorList>
    </citation>
    <scope>NUCLEOTIDE SEQUENCE</scope>
    <source>
        <strain evidence="1">Expedition CK06-06</strain>
    </source>
</reference>
<dbReference type="EMBL" id="BART01004047">
    <property type="protein sequence ID" value="GAG65508.1"/>
    <property type="molecule type" value="Genomic_DNA"/>
</dbReference>
<evidence type="ECO:0000313" key="1">
    <source>
        <dbReference type="EMBL" id="GAG65508.1"/>
    </source>
</evidence>
<sequence length="114" mass="12228">MVNVTRLLETGDVPLQWIDRAKTILDIATRAGTMYLGYNAFERHLPGSGLSGAIVSQIAMKLATTNNLAAGAAGVATLSSMGILNLIDLENQFVPAKAQTDYISLLLGWIKKPR</sequence>
<dbReference type="AlphaFoldDB" id="X0ZYI6"/>
<comment type="caution">
    <text evidence="1">The sequence shown here is derived from an EMBL/GenBank/DDBJ whole genome shotgun (WGS) entry which is preliminary data.</text>
</comment>
<name>X0ZYI6_9ZZZZ</name>
<gene>
    <name evidence="1" type="ORF">S01H4_10522</name>
</gene>
<accession>X0ZYI6</accession>
<proteinExistence type="predicted"/>